<evidence type="ECO:0008006" key="3">
    <source>
        <dbReference type="Google" id="ProtNLM"/>
    </source>
</evidence>
<comment type="caution">
    <text evidence="1">The sequence shown here is derived from an EMBL/GenBank/DDBJ whole genome shotgun (WGS) entry which is preliminary data.</text>
</comment>
<dbReference type="OMA" id="ICWCGEQ"/>
<dbReference type="OrthoDB" id="1277335at2759"/>
<dbReference type="InterPro" id="IPR007750">
    <property type="entry name" value="DUF674"/>
</dbReference>
<proteinExistence type="predicted"/>
<sequence length="458" mass="51444">MTNIQLQSISLKVLVDKEKNRVVFAESDKDFVDVLFSFLTMPIGTIIRLIRSQSFVFGTGCMNNLYESVDKLDVQHLCTPTCKTMLLSPRSSAETHSRSLKVNIDDTEPTQYYRCISGCVNSVYKNVRCYCGKMTEREYSIESSNPANGEKGVFVKEATRFMISDDLHVTLMSTMTSLSLLSKLGIKTRRSVEEKTVNIEENVLQLLMSLLSSETPLTNSVFLERVIVDQIQFDPRNTTQPIDERDADSDDKKLRVKLLVSKSNNKVLYAEGREDFGDLIISFLTFPLGSIVDLLGGNSPWQCVNALYKSVEHLNINNLIKSDECKNMLIHPKLAPYFGCDNQLLGIEEAIHPHATSRQNYFHVLNPKLLTIDTRRGGGFLKGPAMFMVTDDLVVTPLSSISAINSFNVPLSDIEERVVTVGKKEALRLLKASLFSKSSALTDAFSLKFRPKRPKQEV</sequence>
<gene>
    <name evidence="1" type="ORF">HHK36_018906</name>
</gene>
<name>A0A835DBQ6_TETSI</name>
<evidence type="ECO:0000313" key="1">
    <source>
        <dbReference type="EMBL" id="KAF8394967.1"/>
    </source>
</evidence>
<organism evidence="1 2">
    <name type="scientific">Tetracentron sinense</name>
    <name type="common">Spur-leaf</name>
    <dbReference type="NCBI Taxonomy" id="13715"/>
    <lineage>
        <taxon>Eukaryota</taxon>
        <taxon>Viridiplantae</taxon>
        <taxon>Streptophyta</taxon>
        <taxon>Embryophyta</taxon>
        <taxon>Tracheophyta</taxon>
        <taxon>Spermatophyta</taxon>
        <taxon>Magnoliopsida</taxon>
        <taxon>Trochodendrales</taxon>
        <taxon>Trochodendraceae</taxon>
        <taxon>Tetracentron</taxon>
    </lineage>
</organism>
<dbReference type="Pfam" id="PF05056">
    <property type="entry name" value="DUF674"/>
    <property type="match status" value="1"/>
</dbReference>
<accession>A0A835DBQ6</accession>
<protein>
    <recommendedName>
        <fullName evidence="3">DUF674 family protein</fullName>
    </recommendedName>
</protein>
<dbReference type="EMBL" id="JABCRI010000013">
    <property type="protein sequence ID" value="KAF8394967.1"/>
    <property type="molecule type" value="Genomic_DNA"/>
</dbReference>
<evidence type="ECO:0000313" key="2">
    <source>
        <dbReference type="Proteomes" id="UP000655225"/>
    </source>
</evidence>
<dbReference type="PANTHER" id="PTHR33103:SF27">
    <property type="entry name" value="OS04G0594700 PROTEIN"/>
    <property type="match status" value="1"/>
</dbReference>
<keyword evidence="2" id="KW-1185">Reference proteome</keyword>
<dbReference type="PANTHER" id="PTHR33103">
    <property type="entry name" value="OS01G0153900 PROTEIN"/>
    <property type="match status" value="1"/>
</dbReference>
<reference evidence="1 2" key="1">
    <citation type="submission" date="2020-04" db="EMBL/GenBank/DDBJ databases">
        <title>Plant Genome Project.</title>
        <authorList>
            <person name="Zhang R.-G."/>
        </authorList>
    </citation>
    <scope>NUCLEOTIDE SEQUENCE [LARGE SCALE GENOMIC DNA]</scope>
    <source>
        <strain evidence="1">YNK0</strain>
        <tissue evidence="1">Leaf</tissue>
    </source>
</reference>
<dbReference type="Proteomes" id="UP000655225">
    <property type="component" value="Unassembled WGS sequence"/>
</dbReference>
<dbReference type="AlphaFoldDB" id="A0A835DBQ6"/>